<dbReference type="Pfam" id="PF17678">
    <property type="entry name" value="Glyco_hydro_92N"/>
    <property type="match status" value="1"/>
</dbReference>
<dbReference type="Proteomes" id="UP000663929">
    <property type="component" value="Chromosome"/>
</dbReference>
<dbReference type="RefSeq" id="WP_237377317.1">
    <property type="nucleotide sequence ID" value="NZ_CP071793.1"/>
</dbReference>
<keyword evidence="5" id="KW-1185">Reference proteome</keyword>
<dbReference type="AlphaFoldDB" id="A0A8A4TDL0"/>
<dbReference type="FunFam" id="1.20.1050.60:FF:000001">
    <property type="entry name" value="Putative alpha-1,2-mannosidase"/>
    <property type="match status" value="1"/>
</dbReference>
<sequence>MIHCLLPLIVLFGSPAHPTSDDEPFSHVDPFLGTGGYGHTFPGAVMPFGMVQLSPDTASRDPKESYPWCAGYRYEDPTILGFSHTHLSGTGHSDLGDFLVMPMVGEVHTDPGPEDRPDQGYRSRFSHDLERAEPGYYTVQLLDPDVKAELTATTRVGVHRYTFPETERAHILMDLVHAIYNFDGKVVWSSVTVHDDRVVTGYRQTTGWAPDRRIYFAAEFSKPFKSYSLTREDREHYYFRERGVRRQPVGAQTFSGRKLKLVFHFDTEANEPILLKVGISPTDVAGARRNLEKEVPHWDFERVRHEAKTAWRQELDRVRIDGDRATKQIFYTSLYHASIAPMTYCDVDGRYPGMDGCIRNAGDHLNYTVFSLWDTYRATHPLFTLIQRERVPDMIRSMVRHYEENPRKQLPIWSLHGNETYCMIGYHAVSVIGDAYLKGIRGFDVARAYQAVRDTATHPDYDGLHHYRKRGYVPIDLEPEAASKTLEYAYDDFVIAQMARALGRKADFRAFSERAKSYRNVFDPVTGFMRARLADGRFREPFDPFRAAWAGDYTEGNAWQYSWYVPHDVQGLIELMGGRHSFVTKLDRLFEVETDEEKYKEVDDISGLIGQYVHGNEPSHHIAYLYNYAGMPWRTQERIAQILSVMYQTGPEGLAGNEDCGQMSAWYLFSALGFYPVAPGDGVYVIGKPSLPRATIQLGGGKTFVVTAEDLSPENIYIQSVRLNGKDWPYSYLYHRDIAVGGSLHFEMGPEPNRAWGSDPTRVPPSMTETSKTW</sequence>
<feature type="domain" description="Glycosyl hydrolase family 92" evidence="2">
    <location>
        <begin position="286"/>
        <end position="750"/>
    </location>
</feature>
<dbReference type="InterPro" id="IPR005887">
    <property type="entry name" value="GH92_a_mannosidase_put"/>
</dbReference>
<feature type="domain" description="Glycosyl hydrolase family 92 N-terminal" evidence="3">
    <location>
        <begin position="27"/>
        <end position="280"/>
    </location>
</feature>
<dbReference type="InterPro" id="IPR014718">
    <property type="entry name" value="GH-type_carb-bd"/>
</dbReference>
<dbReference type="PANTHER" id="PTHR12143">
    <property type="entry name" value="PEPTIDE N-GLYCANASE PNGASE -RELATED"/>
    <property type="match status" value="1"/>
</dbReference>
<keyword evidence="4" id="KW-0326">Glycosidase</keyword>
<dbReference type="FunFam" id="3.30.2080.10:FF:000001">
    <property type="entry name" value="Alpha-1,2-mannosidase subfamily"/>
    <property type="match status" value="1"/>
</dbReference>
<dbReference type="Gene3D" id="2.70.98.10">
    <property type="match status" value="1"/>
</dbReference>
<proteinExistence type="predicted"/>
<dbReference type="GO" id="GO:0000224">
    <property type="term" value="F:peptide-N4-(N-acetyl-beta-glucosaminyl)asparagine amidase activity"/>
    <property type="evidence" value="ECO:0007669"/>
    <property type="project" value="TreeGrafter"/>
</dbReference>
<evidence type="ECO:0000256" key="1">
    <source>
        <dbReference type="SAM" id="MobiDB-lite"/>
    </source>
</evidence>
<dbReference type="Gene3D" id="1.20.1050.60">
    <property type="entry name" value="alpha-1,2-mannosidase"/>
    <property type="match status" value="1"/>
</dbReference>
<dbReference type="InterPro" id="IPR050883">
    <property type="entry name" value="PNGase"/>
</dbReference>
<dbReference type="InterPro" id="IPR008928">
    <property type="entry name" value="6-hairpin_glycosidase_sf"/>
</dbReference>
<organism evidence="4 5">
    <name type="scientific">Sulfidibacter corallicola</name>
    <dbReference type="NCBI Taxonomy" id="2818388"/>
    <lineage>
        <taxon>Bacteria</taxon>
        <taxon>Pseudomonadati</taxon>
        <taxon>Acidobacteriota</taxon>
        <taxon>Holophagae</taxon>
        <taxon>Acanthopleuribacterales</taxon>
        <taxon>Acanthopleuribacteraceae</taxon>
        <taxon>Sulfidibacter</taxon>
    </lineage>
</organism>
<dbReference type="NCBIfam" id="TIGR01180">
    <property type="entry name" value="aman2_put"/>
    <property type="match status" value="1"/>
</dbReference>
<dbReference type="InterPro" id="IPR041371">
    <property type="entry name" value="GH92_N"/>
</dbReference>
<dbReference type="Gene3D" id="3.30.2080.10">
    <property type="entry name" value="GH92 mannosidase domain"/>
    <property type="match status" value="1"/>
</dbReference>
<keyword evidence="4" id="KW-0378">Hydrolase</keyword>
<dbReference type="Pfam" id="PF07971">
    <property type="entry name" value="Glyco_hydro_92"/>
    <property type="match status" value="1"/>
</dbReference>
<dbReference type="GO" id="GO:0016798">
    <property type="term" value="F:hydrolase activity, acting on glycosyl bonds"/>
    <property type="evidence" value="ECO:0007669"/>
    <property type="project" value="UniProtKB-KW"/>
</dbReference>
<accession>A0A8A4TDL0</accession>
<gene>
    <name evidence="4" type="ORF">J3U87_18820</name>
</gene>
<dbReference type="GO" id="GO:0030246">
    <property type="term" value="F:carbohydrate binding"/>
    <property type="evidence" value="ECO:0007669"/>
    <property type="project" value="InterPro"/>
</dbReference>
<dbReference type="EMBL" id="CP071793">
    <property type="protein sequence ID" value="QTD47650.1"/>
    <property type="molecule type" value="Genomic_DNA"/>
</dbReference>
<dbReference type="GO" id="GO:0006516">
    <property type="term" value="P:glycoprotein catabolic process"/>
    <property type="evidence" value="ECO:0007669"/>
    <property type="project" value="TreeGrafter"/>
</dbReference>
<evidence type="ECO:0000259" key="3">
    <source>
        <dbReference type="Pfam" id="PF17678"/>
    </source>
</evidence>
<dbReference type="SUPFAM" id="SSF48208">
    <property type="entry name" value="Six-hairpin glycosidases"/>
    <property type="match status" value="1"/>
</dbReference>
<dbReference type="PANTHER" id="PTHR12143:SF39">
    <property type="entry name" value="SECRETED PROTEIN"/>
    <property type="match status" value="1"/>
</dbReference>
<dbReference type="GO" id="GO:0005975">
    <property type="term" value="P:carbohydrate metabolic process"/>
    <property type="evidence" value="ECO:0007669"/>
    <property type="project" value="InterPro"/>
</dbReference>
<evidence type="ECO:0000313" key="4">
    <source>
        <dbReference type="EMBL" id="QTD47650.1"/>
    </source>
</evidence>
<dbReference type="EC" id="3.2.1.-" evidence="4"/>
<dbReference type="KEGG" id="scor:J3U87_18820"/>
<dbReference type="InterPro" id="IPR012939">
    <property type="entry name" value="Glyco_hydro_92"/>
</dbReference>
<protein>
    <submittedName>
        <fullName evidence="4">GH92 family glycosyl hydrolase</fullName>
        <ecNumber evidence="4">3.2.1.-</ecNumber>
    </submittedName>
</protein>
<feature type="region of interest" description="Disordered" evidence="1">
    <location>
        <begin position="752"/>
        <end position="774"/>
    </location>
</feature>
<dbReference type="Gene3D" id="1.20.1610.10">
    <property type="entry name" value="alpha-1,2-mannosidases domains"/>
    <property type="match status" value="1"/>
</dbReference>
<reference evidence="4" key="1">
    <citation type="submission" date="2021-03" db="EMBL/GenBank/DDBJ databases">
        <title>Acanthopleuribacteraceae sp. M133.</title>
        <authorList>
            <person name="Wang G."/>
        </authorList>
    </citation>
    <scope>NUCLEOTIDE SEQUENCE</scope>
    <source>
        <strain evidence="4">M133</strain>
    </source>
</reference>
<evidence type="ECO:0000259" key="2">
    <source>
        <dbReference type="Pfam" id="PF07971"/>
    </source>
</evidence>
<name>A0A8A4TDL0_SULCO</name>
<evidence type="ECO:0000313" key="5">
    <source>
        <dbReference type="Proteomes" id="UP000663929"/>
    </source>
</evidence>
<dbReference type="GO" id="GO:0005829">
    <property type="term" value="C:cytosol"/>
    <property type="evidence" value="ECO:0007669"/>
    <property type="project" value="TreeGrafter"/>
</dbReference>
<dbReference type="FunFam" id="1.20.1610.10:FF:000001">
    <property type="entry name" value="Putative alpha-1,2-mannosidase"/>
    <property type="match status" value="1"/>
</dbReference>